<keyword evidence="2" id="KW-1277">Toxin-antitoxin system</keyword>
<comment type="similarity">
    <text evidence="7">Belongs to the PINc/VapC protein family.</text>
</comment>
<comment type="cofactor">
    <cofactor evidence="1">
        <name>Mg(2+)</name>
        <dbReference type="ChEBI" id="CHEBI:18420"/>
    </cofactor>
</comment>
<evidence type="ECO:0000256" key="6">
    <source>
        <dbReference type="ARBA" id="ARBA00022842"/>
    </source>
</evidence>
<keyword evidence="4" id="KW-0479">Metal-binding</keyword>
<feature type="domain" description="PIN" evidence="8">
    <location>
        <begin position="5"/>
        <end position="125"/>
    </location>
</feature>
<evidence type="ECO:0000256" key="5">
    <source>
        <dbReference type="ARBA" id="ARBA00022801"/>
    </source>
</evidence>
<dbReference type="GO" id="GO:0016787">
    <property type="term" value="F:hydrolase activity"/>
    <property type="evidence" value="ECO:0007669"/>
    <property type="project" value="UniProtKB-KW"/>
</dbReference>
<keyword evidence="6" id="KW-0460">Magnesium</keyword>
<gene>
    <name evidence="9" type="ordered locus">Thein_0720</name>
</gene>
<dbReference type="Pfam" id="PF01850">
    <property type="entry name" value="PIN"/>
    <property type="match status" value="1"/>
</dbReference>
<keyword evidence="3" id="KW-0540">Nuclease</keyword>
<dbReference type="Proteomes" id="UP000006793">
    <property type="component" value="Chromosome"/>
</dbReference>
<evidence type="ECO:0000256" key="7">
    <source>
        <dbReference type="ARBA" id="ARBA00038093"/>
    </source>
</evidence>
<dbReference type="Gene3D" id="3.40.50.1010">
    <property type="entry name" value="5'-nuclease"/>
    <property type="match status" value="1"/>
</dbReference>
<dbReference type="STRING" id="667014.Thein_0720"/>
<name>F8AC45_THEID</name>
<dbReference type="GO" id="GO:0004518">
    <property type="term" value="F:nuclease activity"/>
    <property type="evidence" value="ECO:0007669"/>
    <property type="project" value="UniProtKB-KW"/>
</dbReference>
<dbReference type="PaxDb" id="667014-Thein_0720"/>
<evidence type="ECO:0000313" key="10">
    <source>
        <dbReference type="Proteomes" id="UP000006793"/>
    </source>
</evidence>
<proteinExistence type="inferred from homology"/>
<dbReference type="InterPro" id="IPR002716">
    <property type="entry name" value="PIN_dom"/>
</dbReference>
<sequence length="134" mass="15097">MITAVDTNILIDILEPDPVYGLLSKEALKRCLLEGIAVACEVVWAEVAVAYSHARDELVNTLKEIGIQFSPMSFEASLMAARCWSEYIKRSNKKRRIAADFLIGGHALVQCDRLLTRDKGFYRSYFKDLNVISP</sequence>
<reference evidence="10" key="1">
    <citation type="submission" date="2011-04" db="EMBL/GenBank/DDBJ databases">
        <title>The complete genome of Thermodesulfatator indicus DSM 15286.</title>
        <authorList>
            <person name="Lucas S."/>
            <person name="Copeland A."/>
            <person name="Lapidus A."/>
            <person name="Bruce D."/>
            <person name="Goodwin L."/>
            <person name="Pitluck S."/>
            <person name="Peters L."/>
            <person name="Kyrpides N."/>
            <person name="Mavromatis K."/>
            <person name="Pagani I."/>
            <person name="Ivanova N."/>
            <person name="Saunders L."/>
            <person name="Detter J.C."/>
            <person name="Tapia R."/>
            <person name="Han C."/>
            <person name="Land M."/>
            <person name="Hauser L."/>
            <person name="Markowitz V."/>
            <person name="Cheng J.-F."/>
            <person name="Hugenholtz P."/>
            <person name="Woyke T."/>
            <person name="Wu D."/>
            <person name="Spring S."/>
            <person name="Schroeder M."/>
            <person name="Brambilla E."/>
            <person name="Klenk H.-P."/>
            <person name="Eisen J.A."/>
        </authorList>
    </citation>
    <scope>NUCLEOTIDE SEQUENCE [LARGE SCALE GENOMIC DNA]</scope>
    <source>
        <strain evidence="10">DSM 15286 / JCM 11887 / CIR29812</strain>
    </source>
</reference>
<accession>F8AC45</accession>
<dbReference type="InterPro" id="IPR029060">
    <property type="entry name" value="PIN-like_dom_sf"/>
</dbReference>
<evidence type="ECO:0000256" key="2">
    <source>
        <dbReference type="ARBA" id="ARBA00022649"/>
    </source>
</evidence>
<dbReference type="KEGG" id="tid:Thein_0720"/>
<dbReference type="EMBL" id="CP002683">
    <property type="protein sequence ID" value="AEH44600.1"/>
    <property type="molecule type" value="Genomic_DNA"/>
</dbReference>
<dbReference type="eggNOG" id="COG1487">
    <property type="taxonomic scope" value="Bacteria"/>
</dbReference>
<dbReference type="RefSeq" id="WP_013907344.1">
    <property type="nucleotide sequence ID" value="NC_015681.1"/>
</dbReference>
<evidence type="ECO:0000313" key="9">
    <source>
        <dbReference type="EMBL" id="AEH44600.1"/>
    </source>
</evidence>
<dbReference type="InParanoid" id="F8AC45"/>
<evidence type="ECO:0000259" key="8">
    <source>
        <dbReference type="Pfam" id="PF01850"/>
    </source>
</evidence>
<evidence type="ECO:0000256" key="1">
    <source>
        <dbReference type="ARBA" id="ARBA00001946"/>
    </source>
</evidence>
<reference evidence="9 10" key="2">
    <citation type="journal article" date="2012" name="Stand. Genomic Sci.">
        <title>Complete genome sequence of the thermophilic sulfate-reducing ocean bacterium Thermodesulfatator indicus type strain (CIR29812(T)).</title>
        <authorList>
            <person name="Anderson I."/>
            <person name="Saunders E."/>
            <person name="Lapidus A."/>
            <person name="Nolan M."/>
            <person name="Lucas S."/>
            <person name="Tice H."/>
            <person name="Del Rio T.G."/>
            <person name="Cheng J.F."/>
            <person name="Han C."/>
            <person name="Tapia R."/>
            <person name="Goodwin L.A."/>
            <person name="Pitluck S."/>
            <person name="Liolios K."/>
            <person name="Mavromatis K."/>
            <person name="Pagani I."/>
            <person name="Ivanova N."/>
            <person name="Mikhailova N."/>
            <person name="Pati A."/>
            <person name="Chen A."/>
            <person name="Palaniappan K."/>
            <person name="Land M."/>
            <person name="Hauser L."/>
            <person name="Jeffries C.D."/>
            <person name="Chang Y.J."/>
            <person name="Brambilla E.M."/>
            <person name="Rohde M."/>
            <person name="Spring S."/>
            <person name="Goker M."/>
            <person name="Detter J.C."/>
            <person name="Woyke T."/>
            <person name="Bristow J."/>
            <person name="Eisen J.A."/>
            <person name="Markowitz V."/>
            <person name="Hugenholtz P."/>
            <person name="Kyrpides N.C."/>
            <person name="Klenk H.P."/>
        </authorList>
    </citation>
    <scope>NUCLEOTIDE SEQUENCE [LARGE SCALE GENOMIC DNA]</scope>
    <source>
        <strain evidence="10">DSM 15286 / JCM 11887 / CIR29812</strain>
    </source>
</reference>
<evidence type="ECO:0000256" key="4">
    <source>
        <dbReference type="ARBA" id="ARBA00022723"/>
    </source>
</evidence>
<dbReference type="GO" id="GO:0046872">
    <property type="term" value="F:metal ion binding"/>
    <property type="evidence" value="ECO:0007669"/>
    <property type="project" value="UniProtKB-KW"/>
</dbReference>
<evidence type="ECO:0000256" key="3">
    <source>
        <dbReference type="ARBA" id="ARBA00022722"/>
    </source>
</evidence>
<dbReference type="PANTHER" id="PTHR33653">
    <property type="entry name" value="RIBONUCLEASE VAPC2"/>
    <property type="match status" value="1"/>
</dbReference>
<keyword evidence="5" id="KW-0378">Hydrolase</keyword>
<keyword evidence="10" id="KW-1185">Reference proteome</keyword>
<dbReference type="SUPFAM" id="SSF88723">
    <property type="entry name" value="PIN domain-like"/>
    <property type="match status" value="1"/>
</dbReference>
<dbReference type="AlphaFoldDB" id="F8AC45"/>
<protein>
    <submittedName>
        <fullName evidence="9">PilT protein domain protein</fullName>
    </submittedName>
</protein>
<dbReference type="PANTHER" id="PTHR33653:SF1">
    <property type="entry name" value="RIBONUCLEASE VAPC2"/>
    <property type="match status" value="1"/>
</dbReference>
<organism evidence="9 10">
    <name type="scientific">Thermodesulfatator indicus (strain DSM 15286 / JCM 11887 / CIR29812)</name>
    <dbReference type="NCBI Taxonomy" id="667014"/>
    <lineage>
        <taxon>Bacteria</taxon>
        <taxon>Pseudomonadati</taxon>
        <taxon>Thermodesulfobacteriota</taxon>
        <taxon>Thermodesulfobacteria</taxon>
        <taxon>Thermodesulfobacteriales</taxon>
        <taxon>Thermodesulfatatoraceae</taxon>
        <taxon>Thermodesulfatator</taxon>
    </lineage>
</organism>
<dbReference type="OrthoDB" id="9800524at2"/>
<dbReference type="InterPro" id="IPR050556">
    <property type="entry name" value="Type_II_TA_system_RNase"/>
</dbReference>
<dbReference type="HOGENOM" id="CLU_137728_0_0_0"/>